<name>A0A7T7XK05_9SPIR</name>
<proteinExistence type="inferred from homology"/>
<feature type="transmembrane region" description="Helical" evidence="7">
    <location>
        <begin position="214"/>
        <end position="234"/>
    </location>
</feature>
<dbReference type="RefSeq" id="WP_215625136.1">
    <property type="nucleotide sequence ID" value="NZ_CP067089.2"/>
</dbReference>
<comment type="subcellular location">
    <subcellularLocation>
        <location evidence="1 7">Cell membrane</location>
        <topology evidence="1 7">Multi-pass membrane protein</topology>
    </subcellularLocation>
</comment>
<feature type="transmembrane region" description="Helical" evidence="7">
    <location>
        <begin position="12"/>
        <end position="36"/>
    </location>
</feature>
<dbReference type="GO" id="GO:0055085">
    <property type="term" value="P:transmembrane transport"/>
    <property type="evidence" value="ECO:0007669"/>
    <property type="project" value="InterPro"/>
</dbReference>
<dbReference type="SUPFAM" id="SSF160964">
    <property type="entry name" value="MalF N-terminal region-like"/>
    <property type="match status" value="1"/>
</dbReference>
<accession>A0A7T7XK05</accession>
<evidence type="ECO:0000256" key="1">
    <source>
        <dbReference type="ARBA" id="ARBA00004651"/>
    </source>
</evidence>
<evidence type="ECO:0000259" key="8">
    <source>
        <dbReference type="PROSITE" id="PS50928"/>
    </source>
</evidence>
<comment type="similarity">
    <text evidence="7">Belongs to the binding-protein-dependent transport system permease family.</text>
</comment>
<dbReference type="InterPro" id="IPR035906">
    <property type="entry name" value="MetI-like_sf"/>
</dbReference>
<dbReference type="Proteomes" id="UP000595917">
    <property type="component" value="Chromosome"/>
</dbReference>
<keyword evidence="5 7" id="KW-1133">Transmembrane helix</keyword>
<evidence type="ECO:0000256" key="5">
    <source>
        <dbReference type="ARBA" id="ARBA00022989"/>
    </source>
</evidence>
<dbReference type="KEGG" id="bhc:JFL75_12870"/>
<dbReference type="AlphaFoldDB" id="A0A7T7XK05"/>
<dbReference type="GO" id="GO:0005886">
    <property type="term" value="C:plasma membrane"/>
    <property type="evidence" value="ECO:0007669"/>
    <property type="project" value="UniProtKB-SubCell"/>
</dbReference>
<keyword evidence="2 7" id="KW-0813">Transport</keyword>
<dbReference type="InterPro" id="IPR051393">
    <property type="entry name" value="ABC_transporter_permease"/>
</dbReference>
<keyword evidence="6 7" id="KW-0472">Membrane</keyword>
<evidence type="ECO:0000256" key="3">
    <source>
        <dbReference type="ARBA" id="ARBA00022475"/>
    </source>
</evidence>
<feature type="domain" description="ABC transmembrane type-1" evidence="8">
    <location>
        <begin position="70"/>
        <end position="282"/>
    </location>
</feature>
<dbReference type="InterPro" id="IPR000515">
    <property type="entry name" value="MetI-like"/>
</dbReference>
<evidence type="ECO:0000256" key="2">
    <source>
        <dbReference type="ARBA" id="ARBA00022448"/>
    </source>
</evidence>
<feature type="transmembrane region" description="Helical" evidence="7">
    <location>
        <begin position="157"/>
        <end position="180"/>
    </location>
</feature>
<dbReference type="PANTHER" id="PTHR30193">
    <property type="entry name" value="ABC TRANSPORTER PERMEASE PROTEIN"/>
    <property type="match status" value="1"/>
</dbReference>
<protein>
    <submittedName>
        <fullName evidence="9">Sugar ABC transporter permease</fullName>
    </submittedName>
</protein>
<dbReference type="Gene3D" id="1.10.3720.10">
    <property type="entry name" value="MetI-like"/>
    <property type="match status" value="1"/>
</dbReference>
<dbReference type="PROSITE" id="PS50928">
    <property type="entry name" value="ABC_TM1"/>
    <property type="match status" value="1"/>
</dbReference>
<dbReference type="Pfam" id="PF00528">
    <property type="entry name" value="BPD_transp_1"/>
    <property type="match status" value="1"/>
</dbReference>
<evidence type="ECO:0000313" key="10">
    <source>
        <dbReference type="Proteomes" id="UP000595917"/>
    </source>
</evidence>
<feature type="transmembrane region" description="Helical" evidence="7">
    <location>
        <begin position="108"/>
        <end position="129"/>
    </location>
</feature>
<evidence type="ECO:0000256" key="6">
    <source>
        <dbReference type="ARBA" id="ARBA00023136"/>
    </source>
</evidence>
<feature type="transmembrane region" description="Helical" evidence="7">
    <location>
        <begin position="74"/>
        <end position="96"/>
    </location>
</feature>
<dbReference type="CDD" id="cd06261">
    <property type="entry name" value="TM_PBP2"/>
    <property type="match status" value="1"/>
</dbReference>
<gene>
    <name evidence="9" type="ORF">JFL75_12870</name>
</gene>
<feature type="transmembrane region" description="Helical" evidence="7">
    <location>
        <begin position="266"/>
        <end position="284"/>
    </location>
</feature>
<reference evidence="9" key="1">
    <citation type="submission" date="2021-01" db="EMBL/GenBank/DDBJ databases">
        <title>Description of Breznakiella homolactica.</title>
        <authorList>
            <person name="Song Y."/>
            <person name="Brune A."/>
        </authorList>
    </citation>
    <scope>NUCLEOTIDE SEQUENCE</scope>
    <source>
        <strain evidence="9">RmG30</strain>
    </source>
</reference>
<sequence>MGKKKNETLVGVLFILPSIIGFIAFSAGPMIASFVLSFTNYSITRPFEFIGAENYLNYFQGNDPFFYNSLKVTIIFALMNVPVCIGTAFIIAMLLNSKNLKGLSALRSMFYVPTIVPIIATAMIFMWMMSPDFGLFNAVLEIFGIPPSKWIYSEKTVLPSLLIMTAWGSGNIMVVFLAGLQSIPTQLYEATVVDGGNAFTKFRHVTLPMMTPTIFFNTLMFLISSMQAFLQAYIMTKGGPNNATNFLVYNLYREAFEFGEIGKANSLGWILFVMIAAVSALLFWSSKYWVFYGDE</sequence>
<dbReference type="SUPFAM" id="SSF161098">
    <property type="entry name" value="MetI-like"/>
    <property type="match status" value="1"/>
</dbReference>
<keyword evidence="3" id="KW-1003">Cell membrane</keyword>
<keyword evidence="4 7" id="KW-0812">Transmembrane</keyword>
<evidence type="ECO:0000313" key="9">
    <source>
        <dbReference type="EMBL" id="QQO07830.1"/>
    </source>
</evidence>
<keyword evidence="10" id="KW-1185">Reference proteome</keyword>
<evidence type="ECO:0000256" key="4">
    <source>
        <dbReference type="ARBA" id="ARBA00022692"/>
    </source>
</evidence>
<organism evidence="9 10">
    <name type="scientific">Breznakiella homolactica</name>
    <dbReference type="NCBI Taxonomy" id="2798577"/>
    <lineage>
        <taxon>Bacteria</taxon>
        <taxon>Pseudomonadati</taxon>
        <taxon>Spirochaetota</taxon>
        <taxon>Spirochaetia</taxon>
        <taxon>Spirochaetales</taxon>
        <taxon>Breznakiellaceae</taxon>
        <taxon>Breznakiella</taxon>
    </lineage>
</organism>
<dbReference type="EMBL" id="CP067089">
    <property type="protein sequence ID" value="QQO07830.1"/>
    <property type="molecule type" value="Genomic_DNA"/>
</dbReference>
<evidence type="ECO:0000256" key="7">
    <source>
        <dbReference type="RuleBase" id="RU363032"/>
    </source>
</evidence>
<dbReference type="PANTHER" id="PTHR30193:SF1">
    <property type="entry name" value="ABC TRANSPORTER PERMEASE PROTEIN YESP-RELATED"/>
    <property type="match status" value="1"/>
</dbReference>